<keyword evidence="7" id="KW-0653">Protein transport</keyword>
<dbReference type="InterPro" id="IPR021056">
    <property type="entry name" value="Mt_import_IM_translocase_Tim54"/>
</dbReference>
<feature type="region of interest" description="Disordered" evidence="12">
    <location>
        <begin position="230"/>
        <end position="292"/>
    </location>
</feature>
<evidence type="ECO:0000256" key="2">
    <source>
        <dbReference type="ARBA" id="ARBA00006355"/>
    </source>
</evidence>
<feature type="region of interest" description="Disordered" evidence="12">
    <location>
        <begin position="423"/>
        <end position="444"/>
    </location>
</feature>
<comment type="similarity">
    <text evidence="2">Belongs to the TIM54 family.</text>
</comment>
<evidence type="ECO:0000256" key="8">
    <source>
        <dbReference type="ARBA" id="ARBA00022989"/>
    </source>
</evidence>
<name>A0ABP1DCS7_9APHY</name>
<keyword evidence="11" id="KW-0472">Membrane</keyword>
<proteinExistence type="inferred from homology"/>
<feature type="compositionally biased region" description="Polar residues" evidence="12">
    <location>
        <begin position="273"/>
        <end position="287"/>
    </location>
</feature>
<keyword evidence="10" id="KW-0496">Mitochondrion</keyword>
<keyword evidence="14" id="KW-1185">Reference proteome</keyword>
<evidence type="ECO:0000256" key="7">
    <source>
        <dbReference type="ARBA" id="ARBA00022927"/>
    </source>
</evidence>
<dbReference type="Proteomes" id="UP001497453">
    <property type="component" value="Chromosome 3"/>
</dbReference>
<sequence>MSTSSHGGDSKFPVPEQRQHSGVKAALRYTGIPPSWLDKRPSLPSRNWLIFLGVTSSVTAWYIYDRRQCKKIRQEYVERVKYLSEVPLHSLDYPRKVTVYGSKWPGDEDSDRSMKYFRKYVKPVFVAAAIDYEMINGRRHGELANRIAETIKARRRLDLGIDQLPQAVMVLPGTSPEEKRKRELEGGLVIIGRPTFKEFMAGLKRGWTESLEKVDREEQLSKHLELDGRFDEPPELETTADVGDIDGEPIPTPSKLPPSNAYSVFTAPRLRQQESAPRLSSDSSIPSHLNIPPEKIPPVPPILLVDFVNYIGLTQIPHMIWEFFNERYKVRAGAEAAYKLTMGETRPFVGPSESSFDSLLEDPTISPAQPYPSEILPQPTDLRFGKETESWYKSSTVKAFTSDIQKAREEYYKELPKKLETARALARGTREPTKDEKSYPPPTEVELRAERMKKELRWTSDEAGWEIIKPEKEAEWDRRFKDALRVFTEPSRQKDETARGQEDSMAS</sequence>
<evidence type="ECO:0000256" key="6">
    <source>
        <dbReference type="ARBA" id="ARBA00022792"/>
    </source>
</evidence>
<evidence type="ECO:0000256" key="3">
    <source>
        <dbReference type="ARBA" id="ARBA00020796"/>
    </source>
</evidence>
<evidence type="ECO:0000313" key="14">
    <source>
        <dbReference type="Proteomes" id="UP001497453"/>
    </source>
</evidence>
<feature type="region of interest" description="Disordered" evidence="12">
    <location>
        <begin position="487"/>
        <end position="507"/>
    </location>
</feature>
<dbReference type="Pfam" id="PF11711">
    <property type="entry name" value="Tim54"/>
    <property type="match status" value="1"/>
</dbReference>
<feature type="compositionally biased region" description="Basic and acidic residues" evidence="12">
    <location>
        <begin position="428"/>
        <end position="438"/>
    </location>
</feature>
<feature type="compositionally biased region" description="Basic and acidic residues" evidence="12">
    <location>
        <begin position="491"/>
        <end position="507"/>
    </location>
</feature>
<feature type="region of interest" description="Disordered" evidence="12">
    <location>
        <begin position="1"/>
        <end position="22"/>
    </location>
</feature>
<evidence type="ECO:0000256" key="11">
    <source>
        <dbReference type="ARBA" id="ARBA00023136"/>
    </source>
</evidence>
<keyword evidence="9" id="KW-0811">Translocation</keyword>
<keyword evidence="8" id="KW-1133">Transmembrane helix</keyword>
<gene>
    <name evidence="13" type="ORF">GFSPODELE1_LOCUS5531</name>
</gene>
<evidence type="ECO:0000256" key="9">
    <source>
        <dbReference type="ARBA" id="ARBA00023010"/>
    </source>
</evidence>
<comment type="subcellular location">
    <subcellularLocation>
        <location evidence="1">Mitochondrion inner membrane</location>
        <topology evidence="1">Single-pass membrane protein</topology>
    </subcellularLocation>
</comment>
<organism evidence="13 14">
    <name type="scientific">Somion occarium</name>
    <dbReference type="NCBI Taxonomy" id="3059160"/>
    <lineage>
        <taxon>Eukaryota</taxon>
        <taxon>Fungi</taxon>
        <taxon>Dikarya</taxon>
        <taxon>Basidiomycota</taxon>
        <taxon>Agaricomycotina</taxon>
        <taxon>Agaricomycetes</taxon>
        <taxon>Polyporales</taxon>
        <taxon>Cerrenaceae</taxon>
        <taxon>Somion</taxon>
    </lineage>
</organism>
<reference evidence="14" key="1">
    <citation type="submission" date="2024-04" db="EMBL/GenBank/DDBJ databases">
        <authorList>
            <person name="Shaw F."/>
            <person name="Minotto A."/>
        </authorList>
    </citation>
    <scope>NUCLEOTIDE SEQUENCE [LARGE SCALE GENOMIC DNA]</scope>
</reference>
<keyword evidence="5" id="KW-0812">Transmembrane</keyword>
<evidence type="ECO:0000256" key="4">
    <source>
        <dbReference type="ARBA" id="ARBA00022448"/>
    </source>
</evidence>
<dbReference type="EMBL" id="OZ037946">
    <property type="protein sequence ID" value="CAL1705676.1"/>
    <property type="molecule type" value="Genomic_DNA"/>
</dbReference>
<evidence type="ECO:0000313" key="13">
    <source>
        <dbReference type="EMBL" id="CAL1705676.1"/>
    </source>
</evidence>
<evidence type="ECO:0000256" key="1">
    <source>
        <dbReference type="ARBA" id="ARBA00004434"/>
    </source>
</evidence>
<keyword evidence="6" id="KW-0999">Mitochondrion inner membrane</keyword>
<evidence type="ECO:0000256" key="5">
    <source>
        <dbReference type="ARBA" id="ARBA00022692"/>
    </source>
</evidence>
<protein>
    <recommendedName>
        <fullName evidence="3">Mitochondrial import inner membrane translocase subunit TIM54</fullName>
    </recommendedName>
</protein>
<evidence type="ECO:0000256" key="12">
    <source>
        <dbReference type="SAM" id="MobiDB-lite"/>
    </source>
</evidence>
<evidence type="ECO:0000256" key="10">
    <source>
        <dbReference type="ARBA" id="ARBA00023128"/>
    </source>
</evidence>
<accession>A0ABP1DCS7</accession>
<keyword evidence="4" id="KW-0813">Transport</keyword>